<dbReference type="OrthoDB" id="8907571at2"/>
<dbReference type="Proteomes" id="UP000321201">
    <property type="component" value="Unassembled WGS sequence"/>
</dbReference>
<evidence type="ECO:0000313" key="2">
    <source>
        <dbReference type="EMBL" id="TXF12059.1"/>
    </source>
</evidence>
<comment type="caution">
    <text evidence="2">The sequence shown here is derived from an EMBL/GenBank/DDBJ whole genome shotgun (WGS) entry which is preliminary data.</text>
</comment>
<reference evidence="2 3" key="1">
    <citation type="submission" date="2019-08" db="EMBL/GenBank/DDBJ databases">
        <title>Pelomicrobium methylotrophicum gen. nov., sp. nov. a moderately thermophilic, facultatively anaerobic, lithoautotrophic and methylotrophic bacterium isolated from a terrestrial mud volcano.</title>
        <authorList>
            <person name="Slobodkina G.B."/>
            <person name="Merkel A.Y."/>
            <person name="Slobodkin A.I."/>
        </authorList>
    </citation>
    <scope>NUCLEOTIDE SEQUENCE [LARGE SCALE GENOMIC DNA]</scope>
    <source>
        <strain evidence="2 3">SM250</strain>
    </source>
</reference>
<proteinExistence type="predicted"/>
<feature type="domain" description="KTSC" evidence="1">
    <location>
        <begin position="7"/>
        <end position="64"/>
    </location>
</feature>
<name>A0A5C7EKM5_9PROT</name>
<evidence type="ECO:0000313" key="3">
    <source>
        <dbReference type="Proteomes" id="UP000321201"/>
    </source>
</evidence>
<dbReference type="InterPro" id="IPR025309">
    <property type="entry name" value="KTSC_dom"/>
</dbReference>
<sequence>MERRKLSSGSLKAAGYDEKRRLLEIEFTNGSIVQYAGVSPEIYRRLMSSPSPASYFRDNIEEEYPGRRVK</sequence>
<dbReference type="RefSeq" id="WP_147799552.1">
    <property type="nucleotide sequence ID" value="NZ_VPFL01000008.1"/>
</dbReference>
<dbReference type="InParanoid" id="A0A5C7EKM5"/>
<accession>A0A5C7EKM5</accession>
<keyword evidence="3" id="KW-1185">Reference proteome</keyword>
<organism evidence="2 3">
    <name type="scientific">Pelomicrobium methylotrophicum</name>
    <dbReference type="NCBI Taxonomy" id="2602750"/>
    <lineage>
        <taxon>Bacteria</taxon>
        <taxon>Pseudomonadati</taxon>
        <taxon>Pseudomonadota</taxon>
        <taxon>Hydrogenophilia</taxon>
        <taxon>Hydrogenophilia incertae sedis</taxon>
        <taxon>Pelomicrobium</taxon>
    </lineage>
</organism>
<protein>
    <submittedName>
        <fullName evidence="2">KTSC domain-containing protein</fullName>
    </submittedName>
</protein>
<dbReference type="Pfam" id="PF13619">
    <property type="entry name" value="KTSC"/>
    <property type="match status" value="1"/>
</dbReference>
<dbReference type="EMBL" id="VPFL01000008">
    <property type="protein sequence ID" value="TXF12059.1"/>
    <property type="molecule type" value="Genomic_DNA"/>
</dbReference>
<dbReference type="AlphaFoldDB" id="A0A5C7EKM5"/>
<gene>
    <name evidence="2" type="ORF">FR698_07360</name>
</gene>
<evidence type="ECO:0000259" key="1">
    <source>
        <dbReference type="Pfam" id="PF13619"/>
    </source>
</evidence>